<dbReference type="PATRIC" id="fig|284581.3.peg.4166"/>
<dbReference type="Proteomes" id="UP000037558">
    <property type="component" value="Unassembled WGS sequence"/>
</dbReference>
<keyword evidence="2" id="KW-1185">Reference proteome</keyword>
<evidence type="ECO:0000313" key="2">
    <source>
        <dbReference type="Proteomes" id="UP000037558"/>
    </source>
</evidence>
<name>A0A0M0KZ67_9BACI</name>
<dbReference type="Pfam" id="PF14071">
    <property type="entry name" value="YlbD_coat"/>
    <property type="match status" value="1"/>
</dbReference>
<sequence length="135" mass="15635">MSSVKKELHPSIAKFKTFVKDHPKLVEEVRKQKRSWQEIYEDWYLFGEDDQTWAKYRSTDGDEEPAKEDEKKAKGDFLGSIFSSVKNMDVDQMQQHMTSMNSAISNIQQVLQQFQTKKPIGGGSVPNNPFGFRKD</sequence>
<comment type="caution">
    <text evidence="1">The sequence shown here is derived from an EMBL/GenBank/DDBJ whole genome shotgun (WGS) entry which is preliminary data.</text>
</comment>
<dbReference type="InterPro" id="IPR025953">
    <property type="entry name" value="YlbD_coat"/>
</dbReference>
<gene>
    <name evidence="1" type="ORF">AMD01_15440</name>
</gene>
<reference evidence="2" key="1">
    <citation type="submission" date="2015-08" db="EMBL/GenBank/DDBJ databases">
        <title>Fjat-14210 dsm16467.</title>
        <authorList>
            <person name="Liu B."/>
            <person name="Wang J."/>
            <person name="Zhu Y."/>
            <person name="Liu G."/>
            <person name="Chen Q."/>
            <person name="Chen Z."/>
            <person name="Lan J."/>
            <person name="Che J."/>
            <person name="Ge C."/>
            <person name="Shi H."/>
            <person name="Pan Z."/>
            <person name="Liu X."/>
        </authorList>
    </citation>
    <scope>NUCLEOTIDE SEQUENCE [LARGE SCALE GENOMIC DNA]</scope>
    <source>
        <strain evidence="2">DSM 16467</strain>
    </source>
</reference>
<evidence type="ECO:0000313" key="1">
    <source>
        <dbReference type="EMBL" id="KOO44111.1"/>
    </source>
</evidence>
<proteinExistence type="predicted"/>
<dbReference type="AlphaFoldDB" id="A0A0M0KZ67"/>
<dbReference type="OrthoDB" id="1655540at2"/>
<organism evidence="1 2">
    <name type="scientific">Priestia koreensis</name>
    <dbReference type="NCBI Taxonomy" id="284581"/>
    <lineage>
        <taxon>Bacteria</taxon>
        <taxon>Bacillati</taxon>
        <taxon>Bacillota</taxon>
        <taxon>Bacilli</taxon>
        <taxon>Bacillales</taxon>
        <taxon>Bacillaceae</taxon>
        <taxon>Priestia</taxon>
    </lineage>
</organism>
<dbReference type="EMBL" id="LILC01000019">
    <property type="protein sequence ID" value="KOO44111.1"/>
    <property type="molecule type" value="Genomic_DNA"/>
</dbReference>
<dbReference type="RefSeq" id="WP_053402321.1">
    <property type="nucleotide sequence ID" value="NZ_CP061868.1"/>
</dbReference>
<protein>
    <submittedName>
        <fullName evidence="1">Cytosolic protein</fullName>
    </submittedName>
</protein>
<dbReference type="STRING" id="284581.AMD01_15440"/>
<accession>A0A0M0KZ67</accession>